<keyword evidence="3 6" id="KW-0812">Transmembrane</keyword>
<keyword evidence="5 6" id="KW-0472">Membrane</keyword>
<reference evidence="8" key="1">
    <citation type="submission" date="2021-01" db="EMBL/GenBank/DDBJ databases">
        <authorList>
            <person name="Corre E."/>
            <person name="Pelletier E."/>
            <person name="Niang G."/>
            <person name="Scheremetjew M."/>
            <person name="Finn R."/>
            <person name="Kale V."/>
            <person name="Holt S."/>
            <person name="Cochrane G."/>
            <person name="Meng A."/>
            <person name="Brown T."/>
            <person name="Cohen L."/>
        </authorList>
    </citation>
    <scope>NUCLEOTIDE SEQUENCE</scope>
    <source>
        <strain evidence="8">CCMP826</strain>
    </source>
</reference>
<dbReference type="SUPFAM" id="SSF103473">
    <property type="entry name" value="MFS general substrate transporter"/>
    <property type="match status" value="1"/>
</dbReference>
<feature type="transmembrane region" description="Helical" evidence="6">
    <location>
        <begin position="6"/>
        <end position="30"/>
    </location>
</feature>
<dbReference type="PROSITE" id="PS50850">
    <property type="entry name" value="MFS"/>
    <property type="match status" value="1"/>
</dbReference>
<evidence type="ECO:0000256" key="5">
    <source>
        <dbReference type="ARBA" id="ARBA00023136"/>
    </source>
</evidence>
<feature type="transmembrane region" description="Helical" evidence="6">
    <location>
        <begin position="135"/>
        <end position="159"/>
    </location>
</feature>
<evidence type="ECO:0000256" key="4">
    <source>
        <dbReference type="ARBA" id="ARBA00022989"/>
    </source>
</evidence>
<feature type="transmembrane region" description="Helical" evidence="6">
    <location>
        <begin position="336"/>
        <end position="354"/>
    </location>
</feature>
<accession>A0A7S2HMT8</accession>
<feature type="transmembrane region" description="Helical" evidence="6">
    <location>
        <begin position="420"/>
        <end position="439"/>
    </location>
</feature>
<proteinExistence type="predicted"/>
<feature type="domain" description="Major facilitator superfamily (MFS) profile" evidence="7">
    <location>
        <begin position="4"/>
        <end position="443"/>
    </location>
</feature>
<feature type="transmembrane region" description="Helical" evidence="6">
    <location>
        <begin position="171"/>
        <end position="193"/>
    </location>
</feature>
<evidence type="ECO:0000256" key="1">
    <source>
        <dbReference type="ARBA" id="ARBA00004127"/>
    </source>
</evidence>
<protein>
    <recommendedName>
        <fullName evidence="7">Major facilitator superfamily (MFS) profile domain-containing protein</fullName>
    </recommendedName>
</protein>
<keyword evidence="2" id="KW-0813">Transport</keyword>
<evidence type="ECO:0000256" key="6">
    <source>
        <dbReference type="SAM" id="Phobius"/>
    </source>
</evidence>
<keyword evidence="4 6" id="KW-1133">Transmembrane helix</keyword>
<dbReference type="InterPro" id="IPR020846">
    <property type="entry name" value="MFS_dom"/>
</dbReference>
<evidence type="ECO:0000256" key="3">
    <source>
        <dbReference type="ARBA" id="ARBA00022692"/>
    </source>
</evidence>
<gene>
    <name evidence="8" type="ORF">HTAM1171_LOCUS6496</name>
</gene>
<comment type="subcellular location">
    <subcellularLocation>
        <location evidence="1">Endomembrane system</location>
        <topology evidence="1">Multi-pass membrane protein</topology>
    </subcellularLocation>
</comment>
<dbReference type="PANTHER" id="PTHR23510:SF3">
    <property type="entry name" value="MAJOR FACILITATOR SUPERFAMILY DOMAIN-CONTAINING PROTEIN 8"/>
    <property type="match status" value="1"/>
</dbReference>
<feature type="transmembrane region" description="Helical" evidence="6">
    <location>
        <begin position="103"/>
        <end position="123"/>
    </location>
</feature>
<dbReference type="EMBL" id="HBGV01010544">
    <property type="protein sequence ID" value="CAD9495246.1"/>
    <property type="molecule type" value="Transcribed_RNA"/>
</dbReference>
<evidence type="ECO:0000313" key="8">
    <source>
        <dbReference type="EMBL" id="CAD9495246.1"/>
    </source>
</evidence>
<feature type="transmembrane region" description="Helical" evidence="6">
    <location>
        <begin position="281"/>
        <end position="301"/>
    </location>
</feature>
<feature type="transmembrane region" description="Helical" evidence="6">
    <location>
        <begin position="68"/>
        <end position="91"/>
    </location>
</feature>
<dbReference type="InterPro" id="IPR051068">
    <property type="entry name" value="MFS_Domain-Containing_Protein"/>
</dbReference>
<dbReference type="AlphaFoldDB" id="A0A7S2HMT8"/>
<feature type="transmembrane region" description="Helical" evidence="6">
    <location>
        <begin position="308"/>
        <end position="330"/>
    </location>
</feature>
<dbReference type="GO" id="GO:0022857">
    <property type="term" value="F:transmembrane transporter activity"/>
    <property type="evidence" value="ECO:0007669"/>
    <property type="project" value="InterPro"/>
</dbReference>
<name>A0A7S2HMT8_9STRA</name>
<dbReference type="GO" id="GO:0012505">
    <property type="term" value="C:endomembrane system"/>
    <property type="evidence" value="ECO:0007669"/>
    <property type="project" value="UniProtKB-SubCell"/>
</dbReference>
<feature type="transmembrane region" description="Helical" evidence="6">
    <location>
        <begin position="42"/>
        <end position="62"/>
    </location>
</feature>
<dbReference type="InterPro" id="IPR011701">
    <property type="entry name" value="MFS"/>
</dbReference>
<sequence length="517" mass="54958">MKRFEIALAIIGLVDSISYMVVAPSIVFYILNLGGTKEQYGLILSSFSFASFCVKPFLGWWSDTVSFRIPYVITVLVSILGGVLYSVAACFGEGKTALSMILAGRLLGGVGGANAALGFAYVARAVPPKERTAVTSALTAVRIIGMAAGPGVNAFLKGVDMNLFGVHFDELNSVGLVLVITNAIALIVVLTLLPEPEPYDKQEIADDNVDANGEEAGEEHDEESALASSPWKVAHAIVSDKQVAVPFFTIYIFNANFQVIETALAPAAADALGWGPVETSAVMGTSSIIIFGCVIVVNILSKVGAKDMHLLLAGLLVSSIGYAVICFTWVRNVKVWIFILPILVATGAFAFLGAPNRSLFTAAVDSSPHLSPYGGTMQALLSMSSSVAGFTAPGYVASFFLRQPEDIDITPDNQRELSSWSLLSPSLTLVAFFLVIWAGEPTYLKSPSSEEKDIEMEGVVDENTPASVVADERTSLLKSRTSNKKRSPSVISSAMITSFRAESVKCLGVVAPDELED</sequence>
<dbReference type="InterPro" id="IPR036259">
    <property type="entry name" value="MFS_trans_sf"/>
</dbReference>
<evidence type="ECO:0000259" key="7">
    <source>
        <dbReference type="PROSITE" id="PS50850"/>
    </source>
</evidence>
<dbReference type="Pfam" id="PF07690">
    <property type="entry name" value="MFS_1"/>
    <property type="match status" value="1"/>
</dbReference>
<dbReference type="Gene3D" id="1.20.1250.20">
    <property type="entry name" value="MFS general substrate transporter like domains"/>
    <property type="match status" value="1"/>
</dbReference>
<evidence type="ECO:0000256" key="2">
    <source>
        <dbReference type="ARBA" id="ARBA00022448"/>
    </source>
</evidence>
<dbReference type="PANTHER" id="PTHR23510">
    <property type="entry name" value="INNER MEMBRANE TRANSPORT PROTEIN YAJR"/>
    <property type="match status" value="1"/>
</dbReference>
<organism evidence="8">
    <name type="scientific">Helicotheca tamesis</name>
    <dbReference type="NCBI Taxonomy" id="374047"/>
    <lineage>
        <taxon>Eukaryota</taxon>
        <taxon>Sar</taxon>
        <taxon>Stramenopiles</taxon>
        <taxon>Ochrophyta</taxon>
        <taxon>Bacillariophyta</taxon>
        <taxon>Mediophyceae</taxon>
        <taxon>Lithodesmiophycidae</taxon>
        <taxon>Lithodesmiales</taxon>
        <taxon>Lithodesmiaceae</taxon>
        <taxon>Helicotheca</taxon>
    </lineage>
</organism>